<evidence type="ECO:0000256" key="3">
    <source>
        <dbReference type="ARBA" id="ARBA00022574"/>
    </source>
</evidence>
<dbReference type="PROSITE" id="PS50082">
    <property type="entry name" value="WD_REPEATS_2"/>
    <property type="match status" value="1"/>
</dbReference>
<evidence type="ECO:0000256" key="2">
    <source>
        <dbReference type="ARBA" id="ARBA00021132"/>
    </source>
</evidence>
<dbReference type="InterPro" id="IPR036322">
    <property type="entry name" value="WD40_repeat_dom_sf"/>
</dbReference>
<dbReference type="InterPro" id="IPR001680">
    <property type="entry name" value="WD40_rpt"/>
</dbReference>
<name>A0A4Y9ZFR9_9AGAM</name>
<evidence type="ECO:0000256" key="1">
    <source>
        <dbReference type="ARBA" id="ARBA00005434"/>
    </source>
</evidence>
<comment type="function">
    <text evidence="8">DNA-binding protein that binds to both single- and double-stranded DNA. Binds preferentially to UV-damaged DNA. May be involved in DNA-metabolic processes.</text>
</comment>
<keyword evidence="11" id="KW-1185">Reference proteome</keyword>
<evidence type="ECO:0000256" key="8">
    <source>
        <dbReference type="RuleBase" id="RU365004"/>
    </source>
</evidence>
<dbReference type="SMART" id="SM00320">
    <property type="entry name" value="WD40"/>
    <property type="match status" value="4"/>
</dbReference>
<comment type="similarity">
    <text evidence="1 8">Belongs to the WD repeat DDB2/WDR76 family.</text>
</comment>
<dbReference type="PANTHER" id="PTHR14773">
    <property type="entry name" value="WD REPEAT-CONTAINING PROTEIN 76"/>
    <property type="match status" value="1"/>
</dbReference>
<keyword evidence="5 8" id="KW-0227">DNA damage</keyword>
<feature type="compositionally biased region" description="Basic and acidic residues" evidence="9">
    <location>
        <begin position="131"/>
        <end position="162"/>
    </location>
</feature>
<dbReference type="PROSITE" id="PS00678">
    <property type="entry name" value="WD_REPEATS_1"/>
    <property type="match status" value="1"/>
</dbReference>
<evidence type="ECO:0000256" key="7">
    <source>
        <dbReference type="PROSITE-ProRule" id="PRU00221"/>
    </source>
</evidence>
<dbReference type="PROSITE" id="PS50294">
    <property type="entry name" value="WD_REPEATS_REGION"/>
    <property type="match status" value="1"/>
</dbReference>
<evidence type="ECO:0000256" key="9">
    <source>
        <dbReference type="SAM" id="MobiDB-lite"/>
    </source>
</evidence>
<keyword evidence="4" id="KW-0677">Repeat</keyword>
<dbReference type="GO" id="GO:2000001">
    <property type="term" value="P:regulation of DNA damage checkpoint"/>
    <property type="evidence" value="ECO:0007669"/>
    <property type="project" value="TreeGrafter"/>
</dbReference>
<evidence type="ECO:0000313" key="10">
    <source>
        <dbReference type="EMBL" id="TFY72651.1"/>
    </source>
</evidence>
<dbReference type="GO" id="GO:0006974">
    <property type="term" value="P:DNA damage response"/>
    <property type="evidence" value="ECO:0007669"/>
    <property type="project" value="UniProtKB-KW"/>
</dbReference>
<gene>
    <name evidence="10" type="ORF">EVG20_g326</name>
</gene>
<keyword evidence="6 8" id="KW-0238">DNA-binding</keyword>
<evidence type="ECO:0000313" key="11">
    <source>
        <dbReference type="Proteomes" id="UP000298327"/>
    </source>
</evidence>
<protein>
    <recommendedName>
        <fullName evidence="2 8">DNA damage-binding protein CMR1</fullName>
    </recommendedName>
</protein>
<dbReference type="InterPro" id="IPR050853">
    <property type="entry name" value="WD_repeat_DNA-damage-binding"/>
</dbReference>
<evidence type="ECO:0000256" key="4">
    <source>
        <dbReference type="ARBA" id="ARBA00022737"/>
    </source>
</evidence>
<reference evidence="10 11" key="1">
    <citation type="submission" date="2019-02" db="EMBL/GenBank/DDBJ databases">
        <title>Genome sequencing of the rare red list fungi Dentipellis fragilis.</title>
        <authorList>
            <person name="Buettner E."/>
            <person name="Kellner H."/>
        </authorList>
    </citation>
    <scope>NUCLEOTIDE SEQUENCE [LARGE SCALE GENOMIC DNA]</scope>
    <source>
        <strain evidence="10 11">DSM 105465</strain>
    </source>
</reference>
<dbReference type="InterPro" id="IPR015943">
    <property type="entry name" value="WD40/YVTN_repeat-like_dom_sf"/>
</dbReference>
<feature type="repeat" description="WD" evidence="7">
    <location>
        <begin position="455"/>
        <end position="493"/>
    </location>
</feature>
<dbReference type="InterPro" id="IPR019775">
    <property type="entry name" value="WD40_repeat_CS"/>
</dbReference>
<dbReference type="STRING" id="205917.A0A4Y9ZFR9"/>
<sequence length="600" mass="67432">MYPKLSFTNDESDVLPSLHVLSRVTFKQHNNCDHNALTTILTMPKTAYELEREANIARNRALLEQLELKEAVAALGMPSKTKPQKNKNTAKPVQPAKRVKREVADTPRRQSARLRLTAVDPNETPYKKRKREQEQEALRRKQEQERLEEEERSREAKKPRHQELDLMTLTDEDHLTSGIREVFEAVTHEAHPRRAASSDAFVFDSDKKEDTEVTALRERLQNLKVVARAKVTENRVYCAAYHPEKTKDLIFFGDKHGQLGIWDARAPPNESEDDEDEDAAATKEGGKYWRLQMHWPATSKSSLSCIKFDPTNSHSLYTSSYDCTIRTLSLGSGISRELFSTDNILISSIDLTPSGNEMWISDASGGVTHLDLRQDKSKARSYQLSADKIGSVSVNQVNSSFILTASNSRVLKIWDVRKLAGMKGKAGALDFDLEAVESLIASPAGKSCVRAEWPHNKSVSSAYWDPRGRGVVSTSYDDTIRLWDVSPKSLARDAPFPNFKPFSRIRHNCQTGKWLTILRAQWSLNPDVYPHFTIGDMDHSLDIFTCKGDLLVKLADKTRITAAQAVTCSHPSVVERAASGNASGRCVLWAPADEEEEEAD</sequence>
<dbReference type="GO" id="GO:0005634">
    <property type="term" value="C:nucleus"/>
    <property type="evidence" value="ECO:0007669"/>
    <property type="project" value="TreeGrafter"/>
</dbReference>
<evidence type="ECO:0000256" key="6">
    <source>
        <dbReference type="ARBA" id="ARBA00023125"/>
    </source>
</evidence>
<accession>A0A4Y9ZFR9</accession>
<dbReference type="GO" id="GO:0003677">
    <property type="term" value="F:DNA binding"/>
    <property type="evidence" value="ECO:0007669"/>
    <property type="project" value="UniProtKB-UniRule"/>
</dbReference>
<dbReference type="Gene3D" id="2.130.10.10">
    <property type="entry name" value="YVTN repeat-like/Quinoprotein amine dehydrogenase"/>
    <property type="match status" value="1"/>
</dbReference>
<dbReference type="SUPFAM" id="SSF50978">
    <property type="entry name" value="WD40 repeat-like"/>
    <property type="match status" value="1"/>
</dbReference>
<dbReference type="EMBL" id="SEOQ01000008">
    <property type="protein sequence ID" value="TFY72651.1"/>
    <property type="molecule type" value="Genomic_DNA"/>
</dbReference>
<proteinExistence type="inferred from homology"/>
<dbReference type="Proteomes" id="UP000298327">
    <property type="component" value="Unassembled WGS sequence"/>
</dbReference>
<comment type="caution">
    <text evidence="10">The sequence shown here is derived from an EMBL/GenBank/DDBJ whole genome shotgun (WGS) entry which is preliminary data.</text>
</comment>
<evidence type="ECO:0000256" key="5">
    <source>
        <dbReference type="ARBA" id="ARBA00022763"/>
    </source>
</evidence>
<keyword evidence="3 7" id="KW-0853">WD repeat</keyword>
<organism evidence="10 11">
    <name type="scientific">Dentipellis fragilis</name>
    <dbReference type="NCBI Taxonomy" id="205917"/>
    <lineage>
        <taxon>Eukaryota</taxon>
        <taxon>Fungi</taxon>
        <taxon>Dikarya</taxon>
        <taxon>Basidiomycota</taxon>
        <taxon>Agaricomycotina</taxon>
        <taxon>Agaricomycetes</taxon>
        <taxon>Russulales</taxon>
        <taxon>Hericiaceae</taxon>
        <taxon>Dentipellis</taxon>
    </lineage>
</organism>
<dbReference type="PANTHER" id="PTHR14773:SF0">
    <property type="entry name" value="WD REPEAT-CONTAINING PROTEIN 76"/>
    <property type="match status" value="1"/>
</dbReference>
<dbReference type="OrthoDB" id="9890280at2759"/>
<dbReference type="AlphaFoldDB" id="A0A4Y9ZFR9"/>
<dbReference type="Pfam" id="PF00400">
    <property type="entry name" value="WD40"/>
    <property type="match status" value="2"/>
</dbReference>
<feature type="region of interest" description="Disordered" evidence="9">
    <location>
        <begin position="76"/>
        <end position="162"/>
    </location>
</feature>